<feature type="compositionally biased region" description="Basic residues" evidence="1">
    <location>
        <begin position="303"/>
        <end position="315"/>
    </location>
</feature>
<feature type="compositionally biased region" description="Low complexity" evidence="1">
    <location>
        <begin position="332"/>
        <end position="343"/>
    </location>
</feature>
<feature type="compositionally biased region" description="Polar residues" evidence="1">
    <location>
        <begin position="604"/>
        <end position="623"/>
    </location>
</feature>
<gene>
    <name evidence="3" type="ORF">BDV96DRAFT_235818</name>
</gene>
<feature type="compositionally biased region" description="Acidic residues" evidence="1">
    <location>
        <begin position="464"/>
        <end position="476"/>
    </location>
</feature>
<feature type="compositionally biased region" description="Polar residues" evidence="1">
    <location>
        <begin position="202"/>
        <end position="218"/>
    </location>
</feature>
<sequence length="1275" mass="140928">MNTMPSVDSRPQAFNGQRPQQRRPEEDVNNFLPVSSGPILLQDGFTFSAEPAMIDYSSMSSLAPNSSDTVFTPNTAYTGSSIDSHLQYSSYPPAQIPMNAQNIYSLSPGQHSRNGQSISPSHSVDHFSPDAGYTSDPNYQDLSSFAPTPNYNGPYHLNEDFSNLNFGDNNGSSFNHFTLPITTETLNTFEAQAQISGYGPHPSSSQLMSPCPTNNSSPMIPDDSQRAMHVAQMQYNPADMQSTPPQPKTQTAHSTPRKQQHSPALTNSPSGATLANPQPRPNHLQSPIVYITGDDASDISRPMSKRSHGSHKSKTHLSPYHNEESSDEEEPQQQQVRVQPVVRSAQRDDEGNWLPSAGSGQVGLSPDDRQAMNDAWVPTLDEITEQRLKDEKKLEVHSWLAKSEVGSEAGDGGSSNNFLKPLATRPRAKSTNDAHRYGLGVRTDFLRPDDSGIPGPGVYIDERSEYDDYEDDDESAVPESPPAAIDMNGGQADDSDYPPAIEGEASTTVAIRPWNDGPVAVSEEHRYQPPTSNAAIMRFRTRARDVESASLAATLGSRRLSESDLGSIRAAPGVIKALEPPDLKKSKERQRRPSFLESILPKRTPSNNVLKRQRSIPVQQPVETTLEKMKDPMPEKPRRMGSWGRPKSPRLDTSVANHSMVGPPNPANLSATSGPWLQRAGAAIRRSRSRSDLGKSPGLAELMTQHGGPPMPTIATSPLAETEAMKLSPQPSHAGDDDDDDAQEAITMDLKVRSDPIIPTYEGFKTHARQLNPRLVDYMVERITQEQMRRYKRLLEFRVKHLNAVKNHNCASKDFCTELGGESKQLPPRAGNKDSDAPFIGFQITAPGSSDDEEQPTEGTVISAQFPSGVPLPPVKRLPAEFECPLCFKVKKFYKPSDWTKHVHEDVQPFTCTFPNCGEPKSFKRKADWVRHENERHRQLENWTCQIQDCNHTCYRKDNFVQHLVREHKIAEPRARTGRGNKDASGDTSGWQPGYGGKDDDIWTLVERCRRDTTKQPKDEPCRFCGNICNSWKKLTVHLAKHMEQISMPILPLVEQKQMNADTIISPVVEIPESRKITGTPSKSPVDNPSRYNPNANISAALDPSFGHLNQDTSGAVASNVMHTYPPPQMMYNNQQPVQKSNYANYVANNGGKIPGGTYPQVQDPSKARGVYVNGLQIPNQPYHNGNMQGGPNRFPMTPISAIGQGNQGFLTSSPVDTTPFSTDTLGANYFTQEPQNMSANGGMPDMGFDAYQTGQFHDMSYMPNQQQHYQFQGH</sequence>
<evidence type="ECO:0000259" key="2">
    <source>
        <dbReference type="PROSITE" id="PS00028"/>
    </source>
</evidence>
<feature type="compositionally biased region" description="Polar residues" evidence="1">
    <location>
        <begin position="135"/>
        <end position="147"/>
    </location>
</feature>
<feature type="region of interest" description="Disordered" evidence="1">
    <location>
        <begin position="974"/>
        <end position="998"/>
    </location>
</feature>
<feature type="compositionally biased region" description="Basic and acidic residues" evidence="1">
    <location>
        <begin position="974"/>
        <end position="985"/>
    </location>
</feature>
<dbReference type="OrthoDB" id="5315052at2759"/>
<feature type="compositionally biased region" description="Polar residues" evidence="1">
    <location>
        <begin position="104"/>
        <end position="122"/>
    </location>
</feature>
<dbReference type="Pfam" id="PF26082">
    <property type="entry name" value="zf-C2H2_AcuF"/>
    <property type="match status" value="1"/>
</dbReference>
<feature type="compositionally biased region" description="Polar residues" evidence="1">
    <location>
        <begin position="261"/>
        <end position="276"/>
    </location>
</feature>
<feature type="compositionally biased region" description="Polar residues" evidence="1">
    <location>
        <begin position="237"/>
        <end position="254"/>
    </location>
</feature>
<feature type="region of interest" description="Disordered" evidence="1">
    <location>
        <begin position="825"/>
        <end position="858"/>
    </location>
</feature>
<feature type="region of interest" description="Disordered" evidence="1">
    <location>
        <begin position="104"/>
        <end position="147"/>
    </location>
</feature>
<protein>
    <recommendedName>
        <fullName evidence="2">C2H2-type domain-containing protein</fullName>
    </recommendedName>
</protein>
<feature type="region of interest" description="Disordered" evidence="1">
    <location>
        <begin position="1"/>
        <end position="34"/>
    </location>
</feature>
<dbReference type="PANTHER" id="PTHR35391">
    <property type="entry name" value="C2H2-TYPE DOMAIN-CONTAINING PROTEIN-RELATED"/>
    <property type="match status" value="1"/>
</dbReference>
<feature type="domain" description="C2H2-type" evidence="2">
    <location>
        <begin position="945"/>
        <end position="968"/>
    </location>
</feature>
<feature type="region of interest" description="Disordered" evidence="1">
    <location>
        <begin position="579"/>
        <end position="711"/>
    </location>
</feature>
<dbReference type="PANTHER" id="PTHR35391:SF3">
    <property type="entry name" value="FINGER DOMAIN PROTEIN, PUTATIVE (AFU_ORTHOLOGUE AFUA_8G04300)-RELATED"/>
    <property type="match status" value="1"/>
</dbReference>
<dbReference type="PROSITE" id="PS00028">
    <property type="entry name" value="ZINC_FINGER_C2H2_1"/>
    <property type="match status" value="1"/>
</dbReference>
<feature type="region of interest" description="Disordered" evidence="1">
    <location>
        <begin position="237"/>
        <end position="373"/>
    </location>
</feature>
<dbReference type="Proteomes" id="UP000799770">
    <property type="component" value="Unassembled WGS sequence"/>
</dbReference>
<evidence type="ECO:0000256" key="1">
    <source>
        <dbReference type="SAM" id="MobiDB-lite"/>
    </source>
</evidence>
<organism evidence="3 4">
    <name type="scientific">Lophiotrema nucula</name>
    <dbReference type="NCBI Taxonomy" id="690887"/>
    <lineage>
        <taxon>Eukaryota</taxon>
        <taxon>Fungi</taxon>
        <taxon>Dikarya</taxon>
        <taxon>Ascomycota</taxon>
        <taxon>Pezizomycotina</taxon>
        <taxon>Dothideomycetes</taxon>
        <taxon>Pleosporomycetidae</taxon>
        <taxon>Pleosporales</taxon>
        <taxon>Lophiotremataceae</taxon>
        <taxon>Lophiotrema</taxon>
    </lineage>
</organism>
<keyword evidence="4" id="KW-1185">Reference proteome</keyword>
<dbReference type="SMART" id="SM00355">
    <property type="entry name" value="ZnF_C2H2"/>
    <property type="match status" value="3"/>
</dbReference>
<evidence type="ECO:0000313" key="4">
    <source>
        <dbReference type="Proteomes" id="UP000799770"/>
    </source>
</evidence>
<feature type="region of interest" description="Disordered" evidence="1">
    <location>
        <begin position="195"/>
        <end position="222"/>
    </location>
</feature>
<feature type="region of interest" description="Disordered" evidence="1">
    <location>
        <begin position="403"/>
        <end position="533"/>
    </location>
</feature>
<evidence type="ECO:0000313" key="3">
    <source>
        <dbReference type="EMBL" id="KAF2109429.1"/>
    </source>
</evidence>
<feature type="compositionally biased region" description="Basic and acidic residues" evidence="1">
    <location>
        <begin position="625"/>
        <end position="638"/>
    </location>
</feature>
<dbReference type="InterPro" id="IPR013087">
    <property type="entry name" value="Znf_C2H2_type"/>
</dbReference>
<proteinExistence type="predicted"/>
<dbReference type="EMBL" id="ML977342">
    <property type="protein sequence ID" value="KAF2109429.1"/>
    <property type="molecule type" value="Genomic_DNA"/>
</dbReference>
<accession>A0A6A5YQB3</accession>
<name>A0A6A5YQB3_9PLEO</name>
<dbReference type="InterPro" id="IPR058925">
    <property type="entry name" value="zf-C2H2_AcuF"/>
</dbReference>
<reference evidence="3" key="1">
    <citation type="journal article" date="2020" name="Stud. Mycol.">
        <title>101 Dothideomycetes genomes: a test case for predicting lifestyles and emergence of pathogens.</title>
        <authorList>
            <person name="Haridas S."/>
            <person name="Albert R."/>
            <person name="Binder M."/>
            <person name="Bloem J."/>
            <person name="Labutti K."/>
            <person name="Salamov A."/>
            <person name="Andreopoulos B."/>
            <person name="Baker S."/>
            <person name="Barry K."/>
            <person name="Bills G."/>
            <person name="Bluhm B."/>
            <person name="Cannon C."/>
            <person name="Castanera R."/>
            <person name="Culley D."/>
            <person name="Daum C."/>
            <person name="Ezra D."/>
            <person name="Gonzalez J."/>
            <person name="Henrissat B."/>
            <person name="Kuo A."/>
            <person name="Liang C."/>
            <person name="Lipzen A."/>
            <person name="Lutzoni F."/>
            <person name="Magnuson J."/>
            <person name="Mondo S."/>
            <person name="Nolan M."/>
            <person name="Ohm R."/>
            <person name="Pangilinan J."/>
            <person name="Park H.-J."/>
            <person name="Ramirez L."/>
            <person name="Alfaro M."/>
            <person name="Sun H."/>
            <person name="Tritt A."/>
            <person name="Yoshinaga Y."/>
            <person name="Zwiers L.-H."/>
            <person name="Turgeon B."/>
            <person name="Goodwin S."/>
            <person name="Spatafora J."/>
            <person name="Crous P."/>
            <person name="Grigoriev I."/>
        </authorList>
    </citation>
    <scope>NUCLEOTIDE SEQUENCE</scope>
    <source>
        <strain evidence="3">CBS 627.86</strain>
    </source>
</reference>
<dbReference type="AlphaFoldDB" id="A0A6A5YQB3"/>